<gene>
    <name evidence="1" type="ORF">U0035_12630</name>
</gene>
<protein>
    <recommendedName>
        <fullName evidence="3">Peptidase MA-like domain-containing protein</fullName>
    </recommendedName>
</protein>
<evidence type="ECO:0000313" key="1">
    <source>
        <dbReference type="EMBL" id="WQD36512.1"/>
    </source>
</evidence>
<organism evidence="1 2">
    <name type="scientific">Niabella yanshanensis</name>
    <dbReference type="NCBI Taxonomy" id="577386"/>
    <lineage>
        <taxon>Bacteria</taxon>
        <taxon>Pseudomonadati</taxon>
        <taxon>Bacteroidota</taxon>
        <taxon>Chitinophagia</taxon>
        <taxon>Chitinophagales</taxon>
        <taxon>Chitinophagaceae</taxon>
        <taxon>Niabella</taxon>
    </lineage>
</organism>
<dbReference type="EMBL" id="CP139960">
    <property type="protein sequence ID" value="WQD36512.1"/>
    <property type="molecule type" value="Genomic_DNA"/>
</dbReference>
<evidence type="ECO:0000313" key="2">
    <source>
        <dbReference type="Proteomes" id="UP001325680"/>
    </source>
</evidence>
<evidence type="ECO:0008006" key="3">
    <source>
        <dbReference type="Google" id="ProtNLM"/>
    </source>
</evidence>
<sequence>MKTPVFVLLLLLYKIGCSQPVKKYSFEINPMALYGIEQTTGKMLLERLDTFVLDMKRDISRSAVIRYDPAHDGYDFSFFYGAGRNDYYKPLLLIAEKAGTGNYLIKLAYIRNDSAGMKMQFIYNLYAKKENGLFFFYPGLYYNTLQMKTHTEGNIRYRYKGNLNIARCKEMNAINNQLAARFKMEPVKFVYYKFKNAKELFNGLGFDYIYNMYLDTTGGMRSNATEAVYCGNDSEVYTHEIVHLYTDKICNNVNSFANEGIATLFGGSGNISYASGVKMIAKYLSEKPGINILEALLNDTQIDGKLSMKYFIGALICKKVKDKFGMEGIKKLLCSGHSVDGFLKVTHELIGLSKENFNEYILKAIKEN</sequence>
<dbReference type="Proteomes" id="UP001325680">
    <property type="component" value="Chromosome"/>
</dbReference>
<reference evidence="1 2" key="1">
    <citation type="submission" date="2023-12" db="EMBL/GenBank/DDBJ databases">
        <title>Genome sequencing and assembly of bacterial species from a model synthetic community.</title>
        <authorList>
            <person name="Hogle S.L."/>
        </authorList>
    </citation>
    <scope>NUCLEOTIDE SEQUENCE [LARGE SCALE GENOMIC DNA]</scope>
    <source>
        <strain evidence="1 2">HAMBI_3031</strain>
    </source>
</reference>
<dbReference type="RefSeq" id="WP_162817801.1">
    <property type="nucleotide sequence ID" value="NZ_CP139960.1"/>
</dbReference>
<keyword evidence="2" id="KW-1185">Reference proteome</keyword>
<proteinExistence type="predicted"/>
<name>A0ABZ0W4Q8_9BACT</name>
<accession>A0ABZ0W4Q8</accession>